<feature type="region of interest" description="Membrane-binding domain" evidence="3">
    <location>
        <begin position="540"/>
        <end position="581"/>
    </location>
</feature>
<sequence>MGIFGSSQSKSVADLLVETLASAGVQRIWGVTGDSLNAINDSLRRHGGIEWMHVRHEEAGAFAAGAEAQVTGRLAVCAGSCGPGNLHLINGLYDCQRNHQPVLAIASHIPSSEIGLGYFQETHPTELFRECSHFCEMVQDPKQLPEVLHRAMRTAIGRHGVAVIVLPGDVSTLDAPENARPDFAPPAAPRLLPDEAALADLAALLNRSEAVTILAGAGTAGAHDEVVALARALAAPIVHAFRGKEHMEWDNPFDVGMTGLIGFSSGYHAMRECDTLLMLGTDFPYRDFYPDNAAIVQIDRDPGALGRRAQLRLGLVADVREAAALLAPLIGPGRDTGFLDKAREHYHAARKDLDELASPRAGDGPLHPQFVAATLDRLAADDAVFTFDVGTPAIWAARYLRMNGRRRLIGSFNHGSMANAMPQALGAQAVRPDRQVVSISGDGGLAMLMGDMLTAVQMKLPIKIVLINNGVLGFVQMEQKASGYLDTNVALQNPDFSAIANGMGFLGLRVARSDELEPALVRALAHDGPALVDVLVDPMELSMPPKIRAAQVKGFSLYAARAVMSGRGDELVELAKTNLLRRR</sequence>
<dbReference type="InterPro" id="IPR047210">
    <property type="entry name" value="TPP_PYR_POXB-like"/>
</dbReference>
<dbReference type="GO" id="GO:0005886">
    <property type="term" value="C:plasma membrane"/>
    <property type="evidence" value="ECO:0007669"/>
    <property type="project" value="UniProtKB-SubCell"/>
</dbReference>
<keyword evidence="3" id="KW-0460">Magnesium</keyword>
<keyword evidence="3" id="KW-0274">FAD</keyword>
<comment type="catalytic activity">
    <reaction evidence="3">
        <text>a ubiquinone + pyruvate + H2O = a ubiquinol + acetate + CO2</text>
        <dbReference type="Rhea" id="RHEA:27405"/>
        <dbReference type="Rhea" id="RHEA-COMP:9565"/>
        <dbReference type="Rhea" id="RHEA-COMP:9566"/>
        <dbReference type="ChEBI" id="CHEBI:15361"/>
        <dbReference type="ChEBI" id="CHEBI:15377"/>
        <dbReference type="ChEBI" id="CHEBI:16389"/>
        <dbReference type="ChEBI" id="CHEBI:16526"/>
        <dbReference type="ChEBI" id="CHEBI:17976"/>
        <dbReference type="ChEBI" id="CHEBI:30089"/>
        <dbReference type="EC" id="1.2.5.1"/>
    </reaction>
</comment>
<keyword evidence="3" id="KW-1003">Cell membrane</keyword>
<comment type="subunit">
    <text evidence="3">Homotetramer.</text>
</comment>
<evidence type="ECO:0000259" key="5">
    <source>
        <dbReference type="Pfam" id="PF00205"/>
    </source>
</evidence>
<dbReference type="InterPro" id="IPR012001">
    <property type="entry name" value="Thiamin_PyroP_enz_TPP-bd_dom"/>
</dbReference>
<keyword evidence="9" id="KW-1185">Reference proteome</keyword>
<dbReference type="Pfam" id="PF00205">
    <property type="entry name" value="TPP_enzyme_M"/>
    <property type="match status" value="1"/>
</dbReference>
<name>A0A1H0T4E6_9BURK</name>
<dbReference type="GO" id="GO:0042867">
    <property type="term" value="P:pyruvate catabolic process"/>
    <property type="evidence" value="ECO:0007669"/>
    <property type="project" value="UniProtKB-UniRule"/>
</dbReference>
<evidence type="ECO:0000256" key="4">
    <source>
        <dbReference type="RuleBase" id="RU362132"/>
    </source>
</evidence>
<evidence type="ECO:0000313" key="9">
    <source>
        <dbReference type="Proteomes" id="UP000199317"/>
    </source>
</evidence>
<feature type="domain" description="Thiamine pyrophosphate enzyme central" evidence="5">
    <location>
        <begin position="199"/>
        <end position="323"/>
    </location>
</feature>
<dbReference type="GO" id="GO:0052737">
    <property type="term" value="F:pyruvate dehydrogenase (quinone) activity"/>
    <property type="evidence" value="ECO:0007669"/>
    <property type="project" value="UniProtKB-UniRule"/>
</dbReference>
<dbReference type="InterPro" id="IPR047212">
    <property type="entry name" value="TPP_POXB-like"/>
</dbReference>
<comment type="caution">
    <text evidence="3">Lacks conserved residue(s) required for the propagation of feature annotation.</text>
</comment>
<dbReference type="AlphaFoldDB" id="A0A1H0T4E6"/>
<keyword evidence="3" id="KW-0560">Oxidoreductase</keyword>
<proteinExistence type="inferred from homology"/>
<feature type="binding site" evidence="3">
    <location>
        <position position="469"/>
    </location>
    <ligand>
        <name>Mg(2+)</name>
        <dbReference type="ChEBI" id="CHEBI:18420"/>
    </ligand>
</feature>
<dbReference type="OrthoDB" id="2254214at2"/>
<keyword evidence="3 8" id="KW-0670">Pyruvate</keyword>
<evidence type="ECO:0000256" key="3">
    <source>
        <dbReference type="HAMAP-Rule" id="MF_00850"/>
    </source>
</evidence>
<dbReference type="InterPro" id="IPR029035">
    <property type="entry name" value="DHS-like_NAD/FAD-binding_dom"/>
</dbReference>
<dbReference type="EC" id="1.2.5.1" evidence="3"/>
<keyword evidence="3" id="KW-0446">Lipid-binding</keyword>
<dbReference type="CDD" id="cd07039">
    <property type="entry name" value="TPP_PYR_POX"/>
    <property type="match status" value="1"/>
</dbReference>
<dbReference type="SUPFAM" id="SSF52518">
    <property type="entry name" value="Thiamin diphosphate-binding fold (THDP-binding)"/>
    <property type="match status" value="2"/>
</dbReference>
<dbReference type="InterPro" id="IPR044261">
    <property type="entry name" value="Pyruvate_dehydrogenase"/>
</dbReference>
<feature type="site" description="Moves into active site upon enzyme activation, plays a role in electron transfer" evidence="3">
    <location>
        <position position="474"/>
    </location>
</feature>
<dbReference type="InterPro" id="IPR011766">
    <property type="entry name" value="TPP_enzyme_TPP-bd"/>
</dbReference>
<feature type="binding site" evidence="3">
    <location>
        <begin position="469"/>
        <end position="475"/>
    </location>
    <ligand>
        <name>thiamine diphosphate</name>
        <dbReference type="ChEBI" id="CHEBI:58937"/>
    </ligand>
</feature>
<dbReference type="Pfam" id="PF02776">
    <property type="entry name" value="TPP_enzyme_N"/>
    <property type="match status" value="1"/>
</dbReference>
<dbReference type="Gene3D" id="3.40.50.1220">
    <property type="entry name" value="TPP-binding domain"/>
    <property type="match status" value="1"/>
</dbReference>
<comment type="cofactor">
    <cofactor evidence="3">
        <name>Mg(2+)</name>
        <dbReference type="ChEBI" id="CHEBI:18420"/>
    </cofactor>
    <text evidence="3">Binds 1 Mg(2+) ion per subunit.</text>
</comment>
<dbReference type="NCBIfam" id="NF006591">
    <property type="entry name" value="PRK09124.1"/>
    <property type="match status" value="1"/>
</dbReference>
<dbReference type="SUPFAM" id="SSF52467">
    <property type="entry name" value="DHS-like NAD/FAD-binding domain"/>
    <property type="match status" value="1"/>
</dbReference>
<evidence type="ECO:0000256" key="1">
    <source>
        <dbReference type="ARBA" id="ARBA00007812"/>
    </source>
</evidence>
<keyword evidence="3" id="KW-0285">Flavoprotein</keyword>
<dbReference type="Gene3D" id="3.40.50.970">
    <property type="match status" value="2"/>
</dbReference>
<evidence type="ECO:0000256" key="2">
    <source>
        <dbReference type="ARBA" id="ARBA00023052"/>
    </source>
</evidence>
<dbReference type="GO" id="GO:0000287">
    <property type="term" value="F:magnesium ion binding"/>
    <property type="evidence" value="ECO:0007669"/>
    <property type="project" value="UniProtKB-UniRule"/>
</dbReference>
<feature type="domain" description="Thiamine pyrophosphate enzyme TPP-binding" evidence="6">
    <location>
        <begin position="388"/>
        <end position="534"/>
    </location>
</feature>
<feature type="domain" description="Thiamine pyrophosphate enzyme N-terminal TPP-binding" evidence="7">
    <location>
        <begin position="11"/>
        <end position="122"/>
    </location>
</feature>
<dbReference type="InterPro" id="IPR029061">
    <property type="entry name" value="THDP-binding"/>
</dbReference>
<feature type="binding site" evidence="3">
    <location>
        <begin position="281"/>
        <end position="285"/>
    </location>
    <ligand>
        <name>FAD</name>
        <dbReference type="ChEBI" id="CHEBI:57692"/>
    </ligand>
</feature>
<dbReference type="PANTHER" id="PTHR42981:SF2">
    <property type="entry name" value="PYRUVATE DEHYDROGENASE [UBIQUINONE]"/>
    <property type="match status" value="1"/>
</dbReference>
<dbReference type="Proteomes" id="UP000199317">
    <property type="component" value="Unassembled WGS sequence"/>
</dbReference>
<comment type="cofactor">
    <cofactor evidence="3">
        <name>thiamine diphosphate</name>
        <dbReference type="ChEBI" id="CHEBI:58937"/>
    </cofactor>
    <text evidence="3">Binds 1 thiamine pyrophosphate per subunit.</text>
</comment>
<feature type="region of interest" description="FAD-binding domain" evidence="3">
    <location>
        <begin position="190"/>
        <end position="341"/>
    </location>
</feature>
<feature type="binding site" evidence="3">
    <location>
        <begin position="442"/>
        <end position="444"/>
    </location>
    <ligand>
        <name>thiamine diphosphate</name>
        <dbReference type="ChEBI" id="CHEBI:58937"/>
    </ligand>
</feature>
<keyword evidence="3" id="KW-0547">Nucleotide-binding</keyword>
<comment type="activity regulation">
    <text evidence="3">The C-terminus inhibits activity; it has to move for the enzyme to be active. Activated by lipid-binding, which occurs via the C-terminus.</text>
</comment>
<comment type="similarity">
    <text evidence="1 3 4">Belongs to the TPP enzyme family.</text>
</comment>
<dbReference type="HAMAP" id="MF_00850">
    <property type="entry name" value="POX"/>
    <property type="match status" value="1"/>
</dbReference>
<dbReference type="RefSeq" id="WP_092834880.1">
    <property type="nucleotide sequence ID" value="NZ_CP028290.1"/>
</dbReference>
<protein>
    <recommendedName>
        <fullName evidence="3">Pyruvate dehydrogenase [ubiquinone]</fullName>
        <ecNumber evidence="3">1.2.5.1</ecNumber>
    </recommendedName>
    <alternativeName>
        <fullName evidence="3">Pyruvate oxidase</fullName>
        <shortName evidence="3">POX</shortName>
    </alternativeName>
    <alternativeName>
        <fullName evidence="3">Pyruvate:ubiquinone-8 oxidoreductase</fullName>
    </alternativeName>
</protein>
<dbReference type="GO" id="GO:0048039">
    <property type="term" value="F:ubiquinone binding"/>
    <property type="evidence" value="ECO:0007669"/>
    <property type="project" value="UniProtKB-UniRule"/>
</dbReference>
<comment type="cofactor">
    <cofactor evidence="3">
        <name>FAD</name>
        <dbReference type="ChEBI" id="CHEBI:57692"/>
    </cofactor>
    <text evidence="3">Binds 1 FAD per subunit.</text>
</comment>
<dbReference type="GO" id="GO:0030976">
    <property type="term" value="F:thiamine pyrophosphate binding"/>
    <property type="evidence" value="ECO:0007669"/>
    <property type="project" value="UniProtKB-UniRule"/>
</dbReference>
<feature type="binding site" evidence="3">
    <location>
        <begin position="258"/>
        <end position="261"/>
    </location>
    <ligand>
        <name>FAD</name>
        <dbReference type="ChEBI" id="CHEBI:57692"/>
    </ligand>
</feature>
<dbReference type="Pfam" id="PF02775">
    <property type="entry name" value="TPP_enzyme_C"/>
    <property type="match status" value="1"/>
</dbReference>
<keyword evidence="2 3" id="KW-0786">Thiamine pyrophosphate</keyword>
<keyword evidence="3" id="KW-0830">Ubiquinone</keyword>
<feature type="binding site" evidence="3">
    <location>
        <position position="442"/>
    </location>
    <ligand>
        <name>Mg(2+)</name>
        <dbReference type="ChEBI" id="CHEBI:18420"/>
    </ligand>
</feature>
<feature type="binding site" evidence="3">
    <location>
        <position position="299"/>
    </location>
    <ligand>
        <name>FAD</name>
        <dbReference type="ChEBI" id="CHEBI:57692"/>
    </ligand>
</feature>
<reference evidence="9" key="1">
    <citation type="submission" date="2016-10" db="EMBL/GenBank/DDBJ databases">
        <authorList>
            <person name="Varghese N."/>
            <person name="Submissions S."/>
        </authorList>
    </citation>
    <scope>NUCLEOTIDE SEQUENCE [LARGE SCALE GENOMIC DNA]</scope>
    <source>
        <strain evidence="9">DSM 17101</strain>
    </source>
</reference>
<dbReference type="CDD" id="cd02014">
    <property type="entry name" value="TPP_POX"/>
    <property type="match status" value="1"/>
</dbReference>
<feature type="binding site" evidence="3">
    <location>
        <position position="57"/>
    </location>
    <ligand>
        <name>thiamine diphosphate</name>
        <dbReference type="ChEBI" id="CHEBI:58937"/>
    </ligand>
</feature>
<dbReference type="InterPro" id="IPR012000">
    <property type="entry name" value="Thiamin_PyroP_enz_cen_dom"/>
</dbReference>
<organism evidence="8 9">
    <name type="scientific">Paracidovorax cattleyae</name>
    <dbReference type="NCBI Taxonomy" id="80868"/>
    <lineage>
        <taxon>Bacteria</taxon>
        <taxon>Pseudomonadati</taxon>
        <taxon>Pseudomonadota</taxon>
        <taxon>Betaproteobacteria</taxon>
        <taxon>Burkholderiales</taxon>
        <taxon>Comamonadaceae</taxon>
        <taxon>Paracidovorax</taxon>
    </lineage>
</organism>
<feature type="binding site" evidence="3">
    <location>
        <begin position="415"/>
        <end position="417"/>
    </location>
    <ligand>
        <name>thiamine diphosphate</name>
        <dbReference type="ChEBI" id="CHEBI:58937"/>
    </ligand>
</feature>
<gene>
    <name evidence="3" type="primary">poxB</name>
    <name evidence="8" type="ORF">SAMN04489708_11414</name>
</gene>
<accession>A0A1H0T4E6</accession>
<evidence type="ECO:0000259" key="6">
    <source>
        <dbReference type="Pfam" id="PF02775"/>
    </source>
</evidence>
<comment type="domain">
    <text evidence="3">Has 4 domains; the Pyr domain which binds the pyrimidine moiety of the thiamine pyrophosphate cofactor, the FAD-binding domain, the PP-binding domain which binds the pyrophosphate portion of thiamine pyrophosphate and the C-terminal membrane binding region. The C-terminus is held closely against the rest of the protein and covers the active site; during activation it unfolds from the rest of the protein and forms an amphipathic helix upon membrane binding, exposing the active site.</text>
</comment>
<evidence type="ECO:0000313" key="8">
    <source>
        <dbReference type="EMBL" id="SDP48849.1"/>
    </source>
</evidence>
<evidence type="ECO:0000259" key="7">
    <source>
        <dbReference type="Pfam" id="PF02776"/>
    </source>
</evidence>
<dbReference type="GO" id="GO:0050660">
    <property type="term" value="F:flavin adenine dinucleotide binding"/>
    <property type="evidence" value="ECO:0007669"/>
    <property type="project" value="UniProtKB-UniRule"/>
</dbReference>
<comment type="function">
    <text evidence="3">A peripheral cell membrane enzyme that catalyzes the oxidative decarboxylation of pyruvate to form acetate and CO(2). It channels electrons from the cytoplasm to the respiratory chain at the cell membrane via ubiquinone.</text>
</comment>
<dbReference type="PANTHER" id="PTHR42981">
    <property type="entry name" value="PYRUVATE DEHYDROGENASE [UBIQUINONE]"/>
    <property type="match status" value="1"/>
</dbReference>
<comment type="subcellular location">
    <subcellularLocation>
        <location evidence="3">Cell membrane</location>
        <topology evidence="3">Peripheral membrane protein</topology>
        <orientation evidence="3">Cytoplasmic side</orientation>
    </subcellularLocation>
</comment>
<dbReference type="EMBL" id="FNJL01000014">
    <property type="protein sequence ID" value="SDP48849.1"/>
    <property type="molecule type" value="Genomic_DNA"/>
</dbReference>
<keyword evidence="3" id="KW-0479">Metal-binding</keyword>
<dbReference type="InterPro" id="IPR000399">
    <property type="entry name" value="TPP-bd_CS"/>
</dbReference>
<dbReference type="PROSITE" id="PS00187">
    <property type="entry name" value="TPP_ENZYMES"/>
    <property type="match status" value="1"/>
</dbReference>
<keyword evidence="3" id="KW-0472">Membrane</keyword>
<dbReference type="GO" id="GO:0008289">
    <property type="term" value="F:lipid binding"/>
    <property type="evidence" value="ECO:0007669"/>
    <property type="project" value="UniProtKB-UniRule"/>
</dbReference>
<dbReference type="InterPro" id="IPR047211">
    <property type="entry name" value="POXB-like"/>
</dbReference>